<keyword evidence="2" id="KW-0812">Transmembrane</keyword>
<evidence type="ECO:0000256" key="2">
    <source>
        <dbReference type="SAM" id="Phobius"/>
    </source>
</evidence>
<sequence>MVSIKVALFISMILFSTLLIQINYVHAQTRSTYRVLLIYMPGIPLEYLNYTNSPLFNKWNETLVIRLDSNPPYTSLYHELLLLNTSWSLARKLVLGNNVIENNEIIEPYRAIDYTFINNTWGFLTTVFINMKSIDPSIHNRTLNPYYNYTYRYFPPQLIKLEVNETGCWTGYWDLLNTSITVRYTNETFKITIDGYIRDVVFNNNTLDTQHILINITNANLTVKPGLYNIKFRIVDYNETHVIVFTPGTFEQSNWLSKFYGLYVKPINPSLPIEYFKYLDVDDIEWVFNETINFYRDMVDYAYRYKEASLYVLSIPLFEEIHRALVEDYISDSIANNLTIGLIQFINYLFNETVKKLGDTYFAIYVPYVYSNNTVINNIDISELIAVEPGLYKFVGNDLANLLKILFEYNIDFNIIKHGSEYYFLVKYRNYTINNIGQIDNGYFVLYPSNRASFANILIDQRTLIGYITMFAQGIGIGFIDINDVIRKQNSRIRELSDQISSLNRTIGTLNSTLTNTQLELGRCRSDYLNISSQLRDLRNEIDTIRNREKQWMVYALSGTASIFAILIVMYLIGIRGLKKK</sequence>
<feature type="transmembrane region" description="Helical" evidence="2">
    <location>
        <begin position="552"/>
        <end position="573"/>
    </location>
</feature>
<dbReference type="EMBL" id="DTBJ01000057">
    <property type="protein sequence ID" value="HGM59286.1"/>
    <property type="molecule type" value="Genomic_DNA"/>
</dbReference>
<evidence type="ECO:0000313" key="3">
    <source>
        <dbReference type="EMBL" id="HGM59286.1"/>
    </source>
</evidence>
<reference evidence="3" key="1">
    <citation type="journal article" date="2020" name="mSystems">
        <title>Genome- and Community-Level Interaction Insights into Carbon Utilization and Element Cycling Functions of Hydrothermarchaeota in Hydrothermal Sediment.</title>
        <authorList>
            <person name="Zhou Z."/>
            <person name="Liu Y."/>
            <person name="Xu W."/>
            <person name="Pan J."/>
            <person name="Luo Z.H."/>
            <person name="Li M."/>
        </authorList>
    </citation>
    <scope>NUCLEOTIDE SEQUENCE [LARGE SCALE GENOMIC DNA]</scope>
    <source>
        <strain evidence="3">SpSt-642</strain>
    </source>
</reference>
<gene>
    <name evidence="3" type="ORF">ENU14_06865</name>
</gene>
<keyword evidence="1" id="KW-0175">Coiled coil</keyword>
<comment type="caution">
    <text evidence="3">The sequence shown here is derived from an EMBL/GenBank/DDBJ whole genome shotgun (WGS) entry which is preliminary data.</text>
</comment>
<proteinExistence type="predicted"/>
<keyword evidence="2" id="KW-1133">Transmembrane helix</keyword>
<organism evidence="3">
    <name type="scientific">Staphylothermus marinus</name>
    <dbReference type="NCBI Taxonomy" id="2280"/>
    <lineage>
        <taxon>Archaea</taxon>
        <taxon>Thermoproteota</taxon>
        <taxon>Thermoprotei</taxon>
        <taxon>Desulfurococcales</taxon>
        <taxon>Desulfurococcaceae</taxon>
        <taxon>Staphylothermus</taxon>
    </lineage>
</organism>
<keyword evidence="2" id="KW-0472">Membrane</keyword>
<accession>A0A7C4HA26</accession>
<dbReference type="AlphaFoldDB" id="A0A7C4HA26"/>
<name>A0A7C4HA26_STAMA</name>
<feature type="coiled-coil region" evidence="1">
    <location>
        <begin position="486"/>
        <end position="548"/>
    </location>
</feature>
<evidence type="ECO:0000256" key="1">
    <source>
        <dbReference type="SAM" id="Coils"/>
    </source>
</evidence>
<protein>
    <submittedName>
        <fullName evidence="3">Uncharacterized protein</fullName>
    </submittedName>
</protein>